<dbReference type="GO" id="GO:0003677">
    <property type="term" value="F:DNA binding"/>
    <property type="evidence" value="ECO:0007669"/>
    <property type="project" value="InterPro"/>
</dbReference>
<dbReference type="PANTHER" id="PTHR34824">
    <property type="entry name" value="HEAT-INDUCIBLE TRANSCRIPTION REPRESSOR HRCA"/>
    <property type="match status" value="1"/>
</dbReference>
<dbReference type="KEGG" id="mlac:CP520_00990"/>
<keyword evidence="1" id="KW-0804">Transcription</keyword>
<evidence type="ECO:0000256" key="1">
    <source>
        <dbReference type="HAMAP-Rule" id="MF_00081"/>
    </source>
</evidence>
<dbReference type="GO" id="GO:0045892">
    <property type="term" value="P:negative regulation of DNA-templated transcription"/>
    <property type="evidence" value="ECO:0007669"/>
    <property type="project" value="UniProtKB-UniRule"/>
</dbReference>
<dbReference type="SUPFAM" id="SSF55781">
    <property type="entry name" value="GAF domain-like"/>
    <property type="match status" value="1"/>
</dbReference>
<dbReference type="InterPro" id="IPR021153">
    <property type="entry name" value="HrcA_C"/>
</dbReference>
<gene>
    <name evidence="1 2" type="primary">hrcA</name>
    <name evidence="2" type="ORF">CP520_00990</name>
</gene>
<dbReference type="PANTHER" id="PTHR34824:SF1">
    <property type="entry name" value="HEAT-INDUCIBLE TRANSCRIPTION REPRESSOR HRCA"/>
    <property type="match status" value="1"/>
</dbReference>
<comment type="similarity">
    <text evidence="1">Belongs to the HrcA family.</text>
</comment>
<dbReference type="Gene3D" id="3.30.390.60">
    <property type="entry name" value="Heat-inducible transcription repressor hrca homolog, domain 3"/>
    <property type="match status" value="1"/>
</dbReference>
<name>A0A291IRD0_9MOLU</name>
<organism evidence="2 3">
    <name type="scientific">Mesoplasma lactucae ATCC 49193</name>
    <dbReference type="NCBI Taxonomy" id="81460"/>
    <lineage>
        <taxon>Bacteria</taxon>
        <taxon>Bacillati</taxon>
        <taxon>Mycoplasmatota</taxon>
        <taxon>Mollicutes</taxon>
        <taxon>Entomoplasmatales</taxon>
        <taxon>Entomoplasmataceae</taxon>
        <taxon>Mesoplasma</taxon>
    </lineage>
</organism>
<evidence type="ECO:0000313" key="3">
    <source>
        <dbReference type="Proteomes" id="UP000232227"/>
    </source>
</evidence>
<accession>A0A291IRD0</accession>
<dbReference type="InterPro" id="IPR029016">
    <property type="entry name" value="GAF-like_dom_sf"/>
</dbReference>
<reference evidence="2 3" key="1">
    <citation type="submission" date="2017-09" db="EMBL/GenBank/DDBJ databases">
        <title>SPAdes assembly of the Mesoplasma lactucae genome.</title>
        <authorList>
            <person name="Knight T.F."/>
            <person name="Rubinstein R."/>
            <person name="Citino T."/>
        </authorList>
    </citation>
    <scope>NUCLEOTIDE SEQUENCE [LARGE SCALE GENOMIC DNA]</scope>
    <source>
        <strain evidence="2 3">831-C4</strain>
    </source>
</reference>
<dbReference type="InterPro" id="IPR002571">
    <property type="entry name" value="HrcA"/>
</dbReference>
<dbReference type="AlphaFoldDB" id="A0A291IRD0"/>
<dbReference type="Gene3D" id="1.10.10.10">
    <property type="entry name" value="Winged helix-like DNA-binding domain superfamily/Winged helix DNA-binding domain"/>
    <property type="match status" value="1"/>
</dbReference>
<dbReference type="InterPro" id="IPR023120">
    <property type="entry name" value="WHTH_transcript_rep_HrcA_IDD"/>
</dbReference>
<evidence type="ECO:0000313" key="2">
    <source>
        <dbReference type="EMBL" id="ATG97333.1"/>
    </source>
</evidence>
<sequence length="343" mass="38863">MITPREEEILKIIVNEYTSSAQPVSSKRIMELMGNTVSSATIRNECAFLENQNYLEKEHTSSGRVPSSKGYRYYVDNLMGNDAFDTSIFDSIEALFDNRSYSIDQIIEKSSNIISEMTNSLAIVSTREDVDHLKIRKIEMIPLTNKTASVIFILNNGDAINKVYCLDEQHMNDLPIAVKLFNDNLTDMYVEDIPRSLSGIEGELKTMVKNYEDLFRQFLSAVVEQTKAKSQTYGISNMLVNPEFTDISRLKNVMKIITSVSPFDWFDYNYQGSQKNISITTKIGFEINPDIDGVDDLAIIGAEFNTNGSQKNAITLIGPKRMRYDEANILLQFLIDKINGLTK</sequence>
<dbReference type="Pfam" id="PF01628">
    <property type="entry name" value="HrcA"/>
    <property type="match status" value="1"/>
</dbReference>
<dbReference type="RefSeq" id="WP_096862621.1">
    <property type="nucleotide sequence ID" value="NZ_CP023668.1"/>
</dbReference>
<keyword evidence="1" id="KW-0678">Repressor</keyword>
<protein>
    <recommendedName>
        <fullName evidence="1">Heat-inducible transcription repressor HrcA</fullName>
    </recommendedName>
</protein>
<comment type="function">
    <text evidence="1">Negative regulator of class I heat shock genes (grpE-dnaK-dnaJ and groELS operons). Prevents heat-shock induction of these operons.</text>
</comment>
<keyword evidence="1" id="KW-0346">Stress response</keyword>
<dbReference type="Proteomes" id="UP000232227">
    <property type="component" value="Chromosome"/>
</dbReference>
<dbReference type="NCBIfam" id="TIGR00331">
    <property type="entry name" value="hrcA"/>
    <property type="match status" value="1"/>
</dbReference>
<dbReference type="InterPro" id="IPR036388">
    <property type="entry name" value="WH-like_DNA-bd_sf"/>
</dbReference>
<dbReference type="PIRSF" id="PIRSF005485">
    <property type="entry name" value="HrcA"/>
    <property type="match status" value="1"/>
</dbReference>
<dbReference type="Gene3D" id="3.30.450.40">
    <property type="match status" value="1"/>
</dbReference>
<keyword evidence="1" id="KW-0805">Transcription regulation</keyword>
<dbReference type="OrthoDB" id="9783139at2"/>
<keyword evidence="3" id="KW-1185">Reference proteome</keyword>
<proteinExistence type="inferred from homology"/>
<dbReference type="SUPFAM" id="SSF46785">
    <property type="entry name" value="Winged helix' DNA-binding domain"/>
    <property type="match status" value="1"/>
</dbReference>
<dbReference type="HAMAP" id="MF_00081">
    <property type="entry name" value="HrcA"/>
    <property type="match status" value="1"/>
</dbReference>
<dbReference type="InterPro" id="IPR036390">
    <property type="entry name" value="WH_DNA-bd_sf"/>
</dbReference>
<dbReference type="EMBL" id="CP023668">
    <property type="protein sequence ID" value="ATG97333.1"/>
    <property type="molecule type" value="Genomic_DNA"/>
</dbReference>